<dbReference type="InterPro" id="IPR011992">
    <property type="entry name" value="EF-hand-dom_pair"/>
</dbReference>
<dbReference type="AlphaFoldDB" id="A0AAD5UIG2"/>
<reference evidence="6" key="1">
    <citation type="submission" date="2020-05" db="EMBL/GenBank/DDBJ databases">
        <title>Phylogenomic resolution of chytrid fungi.</title>
        <authorList>
            <person name="Stajich J.E."/>
            <person name="Amses K."/>
            <person name="Simmons R."/>
            <person name="Seto K."/>
            <person name="Myers J."/>
            <person name="Bonds A."/>
            <person name="Quandt C.A."/>
            <person name="Barry K."/>
            <person name="Liu P."/>
            <person name="Grigoriev I."/>
            <person name="Longcore J.E."/>
            <person name="James T.Y."/>
        </authorList>
    </citation>
    <scope>NUCLEOTIDE SEQUENCE</scope>
    <source>
        <strain evidence="6">PLAUS21</strain>
    </source>
</reference>
<dbReference type="Gene3D" id="1.10.238.10">
    <property type="entry name" value="EF-hand"/>
    <property type="match status" value="1"/>
</dbReference>
<accession>A0AAD5UIG2</accession>
<evidence type="ECO:0000256" key="3">
    <source>
        <dbReference type="ARBA" id="ARBA00022837"/>
    </source>
</evidence>
<dbReference type="GO" id="GO:0005509">
    <property type="term" value="F:calcium ion binding"/>
    <property type="evidence" value="ECO:0007669"/>
    <property type="project" value="InterPro"/>
</dbReference>
<dbReference type="EMBL" id="JADGKB010000047">
    <property type="protein sequence ID" value="KAJ3256690.1"/>
    <property type="molecule type" value="Genomic_DNA"/>
</dbReference>
<keyword evidence="2" id="KW-0677">Repeat</keyword>
<name>A0AAD5UIG2_9FUNG</name>
<evidence type="ECO:0000259" key="5">
    <source>
        <dbReference type="PROSITE" id="PS50222"/>
    </source>
</evidence>
<dbReference type="PANTHER" id="PTHR23104">
    <property type="entry name" value="MULTIPLE COAGULATION FACTOR DEFICIENCY PROTEIN 2 NEURAL STEM CELL DERIVED NEURONAL SURVIVAL PROTEIN"/>
    <property type="match status" value="1"/>
</dbReference>
<protein>
    <recommendedName>
        <fullName evidence="5">EF-hand domain-containing protein</fullName>
    </recommendedName>
</protein>
<gene>
    <name evidence="6" type="ORF">HK103_005185</name>
</gene>
<evidence type="ECO:0000256" key="1">
    <source>
        <dbReference type="ARBA" id="ARBA00022729"/>
    </source>
</evidence>
<evidence type="ECO:0000313" key="6">
    <source>
        <dbReference type="EMBL" id="KAJ3256690.1"/>
    </source>
</evidence>
<dbReference type="PROSITE" id="PS50222">
    <property type="entry name" value="EF_HAND_2"/>
    <property type="match status" value="1"/>
</dbReference>
<dbReference type="InterPro" id="IPR052110">
    <property type="entry name" value="MCFD2-like"/>
</dbReference>
<evidence type="ECO:0000313" key="7">
    <source>
        <dbReference type="Proteomes" id="UP001210925"/>
    </source>
</evidence>
<feature type="signal peptide" evidence="4">
    <location>
        <begin position="1"/>
        <end position="17"/>
    </location>
</feature>
<dbReference type="Proteomes" id="UP001210925">
    <property type="component" value="Unassembled WGS sequence"/>
</dbReference>
<feature type="domain" description="EF-hand" evidence="5">
    <location>
        <begin position="47"/>
        <end position="82"/>
    </location>
</feature>
<dbReference type="PROSITE" id="PS00018">
    <property type="entry name" value="EF_HAND_1"/>
    <property type="match status" value="2"/>
</dbReference>
<dbReference type="InterPro" id="IPR002048">
    <property type="entry name" value="EF_hand_dom"/>
</dbReference>
<comment type="caution">
    <text evidence="6">The sequence shown here is derived from an EMBL/GenBank/DDBJ whole genome shotgun (WGS) entry which is preliminary data.</text>
</comment>
<proteinExistence type="predicted"/>
<dbReference type="PANTHER" id="PTHR23104:SF1">
    <property type="entry name" value="EF-HAND DOMAIN-CONTAINING PROTEIN"/>
    <property type="match status" value="1"/>
</dbReference>
<dbReference type="SUPFAM" id="SSF47473">
    <property type="entry name" value="EF-hand"/>
    <property type="match status" value="1"/>
</dbReference>
<evidence type="ECO:0000256" key="4">
    <source>
        <dbReference type="SAM" id="SignalP"/>
    </source>
</evidence>
<dbReference type="InterPro" id="IPR018247">
    <property type="entry name" value="EF_Hand_1_Ca_BS"/>
</dbReference>
<sequence>MILKAILIAFALCKKFGSEYDTEESNYGNIKKSSAAFKKATGEENVDESESPYHFFSLHDYNKDGQLDGHELALAFQGYGVYDEPLTEEIPIQDLEYMIDHTLSEDDINNDGKISWEEFLESQYYHHNMPSK</sequence>
<dbReference type="Pfam" id="PF13499">
    <property type="entry name" value="EF-hand_7"/>
    <property type="match status" value="1"/>
</dbReference>
<evidence type="ECO:0000256" key="2">
    <source>
        <dbReference type="ARBA" id="ARBA00022737"/>
    </source>
</evidence>
<keyword evidence="7" id="KW-1185">Reference proteome</keyword>
<organism evidence="6 7">
    <name type="scientific">Boothiomyces macroporosus</name>
    <dbReference type="NCBI Taxonomy" id="261099"/>
    <lineage>
        <taxon>Eukaryota</taxon>
        <taxon>Fungi</taxon>
        <taxon>Fungi incertae sedis</taxon>
        <taxon>Chytridiomycota</taxon>
        <taxon>Chytridiomycota incertae sedis</taxon>
        <taxon>Chytridiomycetes</taxon>
        <taxon>Rhizophydiales</taxon>
        <taxon>Terramycetaceae</taxon>
        <taxon>Boothiomyces</taxon>
    </lineage>
</organism>
<keyword evidence="3" id="KW-0106">Calcium</keyword>
<feature type="chain" id="PRO_5041913998" description="EF-hand domain-containing protein" evidence="4">
    <location>
        <begin position="18"/>
        <end position="132"/>
    </location>
</feature>
<keyword evidence="1 4" id="KW-0732">Signal</keyword>